<accession>A0AB73B7V2</accession>
<evidence type="ECO:0000256" key="1">
    <source>
        <dbReference type="ARBA" id="ARBA00006581"/>
    </source>
</evidence>
<name>A0AB73B7V2_CORFL</name>
<evidence type="ECO:0000256" key="5">
    <source>
        <dbReference type="ARBA" id="ARBA00047686"/>
    </source>
</evidence>
<dbReference type="Proteomes" id="UP000315353">
    <property type="component" value="Unassembled WGS sequence"/>
</dbReference>
<dbReference type="PANTHER" id="PTHR11241:SF0">
    <property type="entry name" value="DEOXYURIDINE 5'-TRIPHOSPHATE NUCLEOTIDOHYDROLASE"/>
    <property type="match status" value="1"/>
</dbReference>
<dbReference type="SUPFAM" id="SSF51283">
    <property type="entry name" value="dUTPase-like"/>
    <property type="match status" value="1"/>
</dbReference>
<dbReference type="InterPro" id="IPR036157">
    <property type="entry name" value="dUTPase-like_sf"/>
</dbReference>
<dbReference type="Gene3D" id="2.70.40.10">
    <property type="match status" value="1"/>
</dbReference>
<dbReference type="Pfam" id="PF00692">
    <property type="entry name" value="dUTPase"/>
    <property type="match status" value="1"/>
</dbReference>
<evidence type="ECO:0000313" key="7">
    <source>
        <dbReference type="EMBL" id="GEB97754.1"/>
    </source>
</evidence>
<evidence type="ECO:0000256" key="2">
    <source>
        <dbReference type="ARBA" id="ARBA00012379"/>
    </source>
</evidence>
<dbReference type="GO" id="GO:0000287">
    <property type="term" value="F:magnesium ion binding"/>
    <property type="evidence" value="ECO:0007669"/>
    <property type="project" value="InterPro"/>
</dbReference>
<evidence type="ECO:0000259" key="6">
    <source>
        <dbReference type="Pfam" id="PF00692"/>
    </source>
</evidence>
<comment type="caution">
    <text evidence="7">The sequence shown here is derived from an EMBL/GenBank/DDBJ whole genome shotgun (WGS) entry which is preliminary data.</text>
</comment>
<dbReference type="NCBIfam" id="TIGR00576">
    <property type="entry name" value="dut"/>
    <property type="match status" value="1"/>
</dbReference>
<dbReference type="InterPro" id="IPR008181">
    <property type="entry name" value="dUTPase"/>
</dbReference>
<organism evidence="7 8">
    <name type="scientific">Corynebacterium flavescens</name>
    <dbReference type="NCBI Taxonomy" id="28028"/>
    <lineage>
        <taxon>Bacteria</taxon>
        <taxon>Bacillati</taxon>
        <taxon>Actinomycetota</taxon>
        <taxon>Actinomycetes</taxon>
        <taxon>Mycobacteriales</taxon>
        <taxon>Corynebacteriaceae</taxon>
        <taxon>Corynebacterium</taxon>
    </lineage>
</organism>
<dbReference type="EC" id="3.6.1.23" evidence="2"/>
<evidence type="ECO:0000313" key="8">
    <source>
        <dbReference type="Proteomes" id="UP000315353"/>
    </source>
</evidence>
<dbReference type="AlphaFoldDB" id="A0AB73B7V2"/>
<dbReference type="GO" id="GO:0006226">
    <property type="term" value="P:dUMP biosynthetic process"/>
    <property type="evidence" value="ECO:0007669"/>
    <property type="project" value="InterPro"/>
</dbReference>
<comment type="similarity">
    <text evidence="1">Belongs to the dUTPase family.</text>
</comment>
<proteinExistence type="inferred from homology"/>
<keyword evidence="3" id="KW-0378">Hydrolase</keyword>
<sequence length="145" mass="15407">MPPMQVKYKALSDRTIPPRRAHEDDAGTDLGLPRGIRVPVGGTVTADLEIAVAVPKGCGGFVLPRSSTGFKYDCSLSNTVGVIDSGYRGSIKIKIRNNGDKPAVFERGQYLVQMIILPIITTSWAEVEALDATARDTAGFGSSGL</sequence>
<dbReference type="CDD" id="cd07557">
    <property type="entry name" value="trimeric_dUTPase"/>
    <property type="match status" value="1"/>
</dbReference>
<evidence type="ECO:0000256" key="3">
    <source>
        <dbReference type="ARBA" id="ARBA00022801"/>
    </source>
</evidence>
<evidence type="ECO:0000256" key="4">
    <source>
        <dbReference type="ARBA" id="ARBA00023080"/>
    </source>
</evidence>
<dbReference type="PANTHER" id="PTHR11241">
    <property type="entry name" value="DEOXYURIDINE 5'-TRIPHOSPHATE NUCLEOTIDOHYDROLASE"/>
    <property type="match status" value="1"/>
</dbReference>
<dbReference type="GO" id="GO:0004170">
    <property type="term" value="F:dUTP diphosphatase activity"/>
    <property type="evidence" value="ECO:0007669"/>
    <property type="project" value="UniProtKB-EC"/>
</dbReference>
<feature type="domain" description="dUTPase-like" evidence="6">
    <location>
        <begin position="18"/>
        <end position="144"/>
    </location>
</feature>
<keyword evidence="4" id="KW-0546">Nucleotide metabolism</keyword>
<reference evidence="7 8" key="1">
    <citation type="submission" date="2019-06" db="EMBL/GenBank/DDBJ databases">
        <title>Whole genome shotgun sequence of Corynebacterium flavescens NBRC 14136.</title>
        <authorList>
            <person name="Hosoyama A."/>
            <person name="Uohara A."/>
            <person name="Ohji S."/>
            <person name="Ichikawa N."/>
        </authorList>
    </citation>
    <scope>NUCLEOTIDE SEQUENCE [LARGE SCALE GENOMIC DNA]</scope>
    <source>
        <strain evidence="7 8">NBRC 14136</strain>
    </source>
</reference>
<dbReference type="EMBL" id="BJNB01000016">
    <property type="protein sequence ID" value="GEB97754.1"/>
    <property type="molecule type" value="Genomic_DNA"/>
</dbReference>
<dbReference type="InterPro" id="IPR029054">
    <property type="entry name" value="dUTPase-like"/>
</dbReference>
<protein>
    <recommendedName>
        <fullName evidence="2">dUTP diphosphatase</fullName>
        <ecNumber evidence="2">3.6.1.23</ecNumber>
    </recommendedName>
</protein>
<dbReference type="InterPro" id="IPR033704">
    <property type="entry name" value="dUTPase_trimeric"/>
</dbReference>
<dbReference type="GO" id="GO:0046081">
    <property type="term" value="P:dUTP catabolic process"/>
    <property type="evidence" value="ECO:0007669"/>
    <property type="project" value="InterPro"/>
</dbReference>
<comment type="catalytic activity">
    <reaction evidence="5">
        <text>dUTP + H2O = dUMP + diphosphate + H(+)</text>
        <dbReference type="Rhea" id="RHEA:10248"/>
        <dbReference type="ChEBI" id="CHEBI:15377"/>
        <dbReference type="ChEBI" id="CHEBI:15378"/>
        <dbReference type="ChEBI" id="CHEBI:33019"/>
        <dbReference type="ChEBI" id="CHEBI:61555"/>
        <dbReference type="ChEBI" id="CHEBI:246422"/>
        <dbReference type="EC" id="3.6.1.23"/>
    </reaction>
</comment>
<gene>
    <name evidence="7" type="ORF">CFL01nite_12490</name>
</gene>